<evidence type="ECO:0000313" key="3">
    <source>
        <dbReference type="EMBL" id="MFD2068985.1"/>
    </source>
</evidence>
<feature type="domain" description="Outer membrane protein beta-barrel" evidence="2">
    <location>
        <begin position="22"/>
        <end position="205"/>
    </location>
</feature>
<name>A0ABW4X4P8_9BACT</name>
<dbReference type="InterPro" id="IPR025665">
    <property type="entry name" value="Beta-barrel_OMP_2"/>
</dbReference>
<evidence type="ECO:0000256" key="1">
    <source>
        <dbReference type="SAM" id="SignalP"/>
    </source>
</evidence>
<dbReference type="Pfam" id="PF13568">
    <property type="entry name" value="OMP_b-brl_2"/>
    <property type="match status" value="1"/>
</dbReference>
<organism evidence="3 4">
    <name type="scientific">Pontibacter silvestris</name>
    <dbReference type="NCBI Taxonomy" id="2305183"/>
    <lineage>
        <taxon>Bacteria</taxon>
        <taxon>Pseudomonadati</taxon>
        <taxon>Bacteroidota</taxon>
        <taxon>Cytophagia</taxon>
        <taxon>Cytophagales</taxon>
        <taxon>Hymenobacteraceae</taxon>
        <taxon>Pontibacter</taxon>
    </lineage>
</organism>
<dbReference type="SUPFAM" id="SSF56925">
    <property type="entry name" value="OMPA-like"/>
    <property type="match status" value="1"/>
</dbReference>
<dbReference type="EMBL" id="JBHUHV010000058">
    <property type="protein sequence ID" value="MFD2068985.1"/>
    <property type="molecule type" value="Genomic_DNA"/>
</dbReference>
<sequence length="226" mass="24159">MKKLFLLIAIVVLGFATTKVNAQQQPVHFGIRAGVNLADWQGETMNSAQGLIGLSEGSVSSSMREGFHVGGYVSIPVAPGFEIEPGLQYSQKGTKLTGKMPVDGLDFLNANVTITNKAEYIDLPVLARLYVGNGFNIYAGPQISYLVSNKVEAKAGALGFNALNQEFDMNSGFREVDFAVSGGLGYRFTNGFNVSAGYDLGLSPIDANGSFETYNRVVKASIGYSF</sequence>
<comment type="caution">
    <text evidence="3">The sequence shown here is derived from an EMBL/GenBank/DDBJ whole genome shotgun (WGS) entry which is preliminary data.</text>
</comment>
<dbReference type="Proteomes" id="UP001597369">
    <property type="component" value="Unassembled WGS sequence"/>
</dbReference>
<proteinExistence type="predicted"/>
<dbReference type="RefSeq" id="WP_229957564.1">
    <property type="nucleotide sequence ID" value="NZ_JAJJWI010000001.1"/>
</dbReference>
<reference evidence="4" key="1">
    <citation type="journal article" date="2019" name="Int. J. Syst. Evol. Microbiol.">
        <title>The Global Catalogue of Microorganisms (GCM) 10K type strain sequencing project: providing services to taxonomists for standard genome sequencing and annotation.</title>
        <authorList>
            <consortium name="The Broad Institute Genomics Platform"/>
            <consortium name="The Broad Institute Genome Sequencing Center for Infectious Disease"/>
            <person name="Wu L."/>
            <person name="Ma J."/>
        </authorList>
    </citation>
    <scope>NUCLEOTIDE SEQUENCE [LARGE SCALE GENOMIC DNA]</scope>
    <source>
        <strain evidence="4">JCM 16545</strain>
    </source>
</reference>
<gene>
    <name evidence="3" type="ORF">ACFSKU_19000</name>
</gene>
<dbReference type="InterPro" id="IPR011250">
    <property type="entry name" value="OMP/PagP_B-barrel"/>
</dbReference>
<feature type="signal peptide" evidence="1">
    <location>
        <begin position="1"/>
        <end position="22"/>
    </location>
</feature>
<dbReference type="Gene3D" id="2.40.160.20">
    <property type="match status" value="1"/>
</dbReference>
<feature type="chain" id="PRO_5047187528" evidence="1">
    <location>
        <begin position="23"/>
        <end position="226"/>
    </location>
</feature>
<evidence type="ECO:0000259" key="2">
    <source>
        <dbReference type="Pfam" id="PF13568"/>
    </source>
</evidence>
<accession>A0ABW4X4P8</accession>
<evidence type="ECO:0000313" key="4">
    <source>
        <dbReference type="Proteomes" id="UP001597369"/>
    </source>
</evidence>
<protein>
    <submittedName>
        <fullName evidence="3">Porin family protein</fullName>
    </submittedName>
</protein>
<keyword evidence="1" id="KW-0732">Signal</keyword>
<keyword evidence="4" id="KW-1185">Reference proteome</keyword>